<dbReference type="InterPro" id="IPR013483">
    <property type="entry name" value="MoaA"/>
</dbReference>
<keyword evidence="7 12" id="KW-0411">Iron-sulfur</keyword>
<feature type="binding site" evidence="12">
    <location>
        <begin position="301"/>
        <end position="303"/>
    </location>
    <ligand>
        <name>GTP</name>
        <dbReference type="ChEBI" id="CHEBI:37565"/>
    </ligand>
</feature>
<comment type="caution">
    <text evidence="14">The sequence shown here is derived from an EMBL/GenBank/DDBJ whole genome shotgun (WGS) entry which is preliminary data.</text>
</comment>
<feature type="binding site" evidence="12">
    <location>
        <position position="299"/>
    </location>
    <ligand>
        <name>[4Fe-4S] cluster</name>
        <dbReference type="ChEBI" id="CHEBI:49883"/>
        <label>2</label>
        <note>4Fe-4S-substrate</note>
    </ligand>
</feature>
<dbReference type="Pfam" id="PF06463">
    <property type="entry name" value="Mob_synth_C"/>
    <property type="match status" value="1"/>
</dbReference>
<evidence type="ECO:0000256" key="10">
    <source>
        <dbReference type="ARBA" id="ARBA00023239"/>
    </source>
</evidence>
<dbReference type="SFLD" id="SFLDG01386">
    <property type="entry name" value="main_SPASM_domain-containing"/>
    <property type="match status" value="1"/>
</dbReference>
<keyword evidence="10 12" id="KW-0456">Lyase</keyword>
<dbReference type="OrthoDB" id="9763993at2"/>
<dbReference type="GO" id="GO:0051539">
    <property type="term" value="F:4 iron, 4 sulfur cluster binding"/>
    <property type="evidence" value="ECO:0007669"/>
    <property type="project" value="UniProtKB-UniRule"/>
</dbReference>
<name>A0A246K2K1_9SPHN</name>
<dbReference type="InterPro" id="IPR050105">
    <property type="entry name" value="MoCo_biosynth_MoaA/MoaC"/>
</dbReference>
<dbReference type="CDD" id="cd21117">
    <property type="entry name" value="Twitch_MoaA"/>
    <property type="match status" value="1"/>
</dbReference>
<dbReference type="GO" id="GO:0061798">
    <property type="term" value="F:GTP 3',8'-cyclase activity"/>
    <property type="evidence" value="ECO:0007669"/>
    <property type="project" value="UniProtKB-UniRule"/>
</dbReference>
<dbReference type="Proteomes" id="UP000197361">
    <property type="component" value="Unassembled WGS sequence"/>
</dbReference>
<comment type="cofactor">
    <cofactor evidence="12">
        <name>[4Fe-4S] cluster</name>
        <dbReference type="ChEBI" id="CHEBI:49883"/>
    </cofactor>
    <text evidence="12">Binds 2 [4Fe-4S] clusters. Binds 1 [4Fe-4S] cluster coordinated with 3 cysteines and an exchangeable S-adenosyl-L-methionine and 1 [4Fe-4S] cluster coordinated with 3 cysteines and the GTP-derived substrate.</text>
</comment>
<dbReference type="SFLD" id="SFLDS00029">
    <property type="entry name" value="Radical_SAM"/>
    <property type="match status" value="1"/>
</dbReference>
<keyword evidence="2 12" id="KW-0004">4Fe-4S</keyword>
<feature type="binding site" evidence="12">
    <location>
        <position position="163"/>
    </location>
    <ligand>
        <name>S-adenosyl-L-methionine</name>
        <dbReference type="ChEBI" id="CHEBI:59789"/>
    </ligand>
</feature>
<dbReference type="InterPro" id="IPR010505">
    <property type="entry name" value="MoaA_twitch"/>
</dbReference>
<evidence type="ECO:0000256" key="11">
    <source>
        <dbReference type="ARBA" id="ARBA00048697"/>
    </source>
</evidence>
<comment type="subunit">
    <text evidence="12">Monomer and homodimer.</text>
</comment>
<evidence type="ECO:0000256" key="9">
    <source>
        <dbReference type="ARBA" id="ARBA00023150"/>
    </source>
</evidence>
<comment type="similarity">
    <text evidence="12">Belongs to the radical SAM superfamily. MoaA family.</text>
</comment>
<evidence type="ECO:0000256" key="2">
    <source>
        <dbReference type="ARBA" id="ARBA00022485"/>
    </source>
</evidence>
<dbReference type="InterPro" id="IPR040064">
    <property type="entry name" value="MoaA-like"/>
</dbReference>
<dbReference type="InterPro" id="IPR013785">
    <property type="entry name" value="Aldolase_TIM"/>
</dbReference>
<evidence type="ECO:0000313" key="14">
    <source>
        <dbReference type="EMBL" id="OWQ99753.1"/>
    </source>
</evidence>
<feature type="binding site" evidence="12">
    <location>
        <position position="139"/>
    </location>
    <ligand>
        <name>GTP</name>
        <dbReference type="ChEBI" id="CHEBI:37565"/>
    </ligand>
</feature>
<gene>
    <name evidence="12 14" type="primary">moaA</name>
    <name evidence="14" type="ORF">CDQ92_01015</name>
</gene>
<feature type="binding site" evidence="12">
    <location>
        <position position="68"/>
    </location>
    <ligand>
        <name>[4Fe-4S] cluster</name>
        <dbReference type="ChEBI" id="CHEBI:49883"/>
        <label>1</label>
        <note>4Fe-4S-S-AdoMet</note>
    </ligand>
</feature>
<dbReference type="CDD" id="cd01335">
    <property type="entry name" value="Radical_SAM"/>
    <property type="match status" value="1"/>
</dbReference>
<sequence length="368" mass="39949">MRTGFRTSDSWPSPSRLCLPSCCLLHHKAPVASTFSQPAASTAPLIDGHGRQISYLRLSVTDRCDLRCRYCMAEDMVFLPKSAVLSIEEMGELAVRFVARGIRRIRLTGGEPLVRRGIDTLATRLGAMIGHGLDELTLTTNGMRLAEHAPMLASAGVRRINVSLDTLDPAAFRHITRVGDVDVALGGIAAARAAGLAVKINMVALAGLNENQLLPMLDYCAETGCDLTLIETMPLGEVEADRSDHYIPLHHFIAPLRETHALYPVEKRTGGPARYFAIEDSPVTLGLITPLSDNFCATCNRIRLTVEGRVYMCLGQDDHVDLRAALRDRGDVDGLIDAALAGKPRAHDFHIERKSTPAVARHMSATGG</sequence>
<dbReference type="GO" id="GO:0061799">
    <property type="term" value="F:cyclic pyranopterin monophosphate synthase activity"/>
    <property type="evidence" value="ECO:0007669"/>
    <property type="project" value="TreeGrafter"/>
</dbReference>
<keyword evidence="3 12" id="KW-0949">S-adenosyl-L-methionine</keyword>
<keyword evidence="4 12" id="KW-0479">Metal-binding</keyword>
<dbReference type="InterPro" id="IPR006638">
    <property type="entry name" value="Elp3/MiaA/NifB-like_rSAM"/>
</dbReference>
<feature type="binding site" evidence="12">
    <location>
        <position position="71"/>
    </location>
    <ligand>
        <name>[4Fe-4S] cluster</name>
        <dbReference type="ChEBI" id="CHEBI:49883"/>
        <label>1</label>
        <note>4Fe-4S-S-AdoMet</note>
    </ligand>
</feature>
<dbReference type="SFLD" id="SFLDG01383">
    <property type="entry name" value="cyclic_pyranopterin_phosphate"/>
    <property type="match status" value="1"/>
</dbReference>
<dbReference type="Gene3D" id="3.20.20.70">
    <property type="entry name" value="Aldolase class I"/>
    <property type="match status" value="1"/>
</dbReference>
<keyword evidence="8 12" id="KW-0342">GTP-binding</keyword>
<dbReference type="Pfam" id="PF04055">
    <property type="entry name" value="Radical_SAM"/>
    <property type="match status" value="1"/>
</dbReference>
<dbReference type="UniPathway" id="UPA00344"/>
<evidence type="ECO:0000256" key="4">
    <source>
        <dbReference type="ARBA" id="ARBA00022723"/>
    </source>
</evidence>
<feature type="binding site" evidence="12">
    <location>
        <position position="70"/>
    </location>
    <ligand>
        <name>S-adenosyl-L-methionine</name>
        <dbReference type="ChEBI" id="CHEBI:59789"/>
    </ligand>
</feature>
<dbReference type="PROSITE" id="PS51918">
    <property type="entry name" value="RADICAL_SAM"/>
    <property type="match status" value="1"/>
</dbReference>
<evidence type="ECO:0000256" key="6">
    <source>
        <dbReference type="ARBA" id="ARBA00023004"/>
    </source>
</evidence>
<dbReference type="AlphaFoldDB" id="A0A246K2K1"/>
<feature type="binding site" evidence="12">
    <location>
        <position position="106"/>
    </location>
    <ligand>
        <name>GTP</name>
        <dbReference type="ChEBI" id="CHEBI:37565"/>
    </ligand>
</feature>
<accession>A0A246K2K1</accession>
<feature type="binding site" evidence="12">
    <location>
        <position position="199"/>
    </location>
    <ligand>
        <name>GTP</name>
        <dbReference type="ChEBI" id="CHEBI:37565"/>
    </ligand>
</feature>
<evidence type="ECO:0000256" key="8">
    <source>
        <dbReference type="ARBA" id="ARBA00023134"/>
    </source>
</evidence>
<feature type="binding site" evidence="12">
    <location>
        <position position="57"/>
    </location>
    <ligand>
        <name>GTP</name>
        <dbReference type="ChEBI" id="CHEBI:37565"/>
    </ligand>
</feature>
<comment type="pathway">
    <text evidence="12">Cofactor biosynthesis; molybdopterin biosynthesis.</text>
</comment>
<comment type="function">
    <text evidence="12">Catalyzes the cyclization of GTP to (8S)-3',8-cyclo-7,8-dihydroguanosine 5'-triphosphate.</text>
</comment>
<dbReference type="PANTHER" id="PTHR22960">
    <property type="entry name" value="MOLYBDOPTERIN COFACTOR SYNTHESIS PROTEIN A"/>
    <property type="match status" value="1"/>
</dbReference>
<dbReference type="InterPro" id="IPR058240">
    <property type="entry name" value="rSAM_sf"/>
</dbReference>
<evidence type="ECO:0000256" key="3">
    <source>
        <dbReference type="ARBA" id="ARBA00022691"/>
    </source>
</evidence>
<feature type="binding site" evidence="12">
    <location>
        <position position="313"/>
    </location>
    <ligand>
        <name>[4Fe-4S] cluster</name>
        <dbReference type="ChEBI" id="CHEBI:49883"/>
        <label>2</label>
        <note>4Fe-4S-substrate</note>
    </ligand>
</feature>
<keyword evidence="6 12" id="KW-0408">Iron</keyword>
<dbReference type="SUPFAM" id="SSF102114">
    <property type="entry name" value="Radical SAM enzymes"/>
    <property type="match status" value="1"/>
</dbReference>
<dbReference type="InterPro" id="IPR000385">
    <property type="entry name" value="MoaA_NifB_PqqE_Fe-S-bd_CS"/>
</dbReference>
<feature type="binding site" evidence="12">
    <location>
        <position position="110"/>
    </location>
    <ligand>
        <name>S-adenosyl-L-methionine</name>
        <dbReference type="ChEBI" id="CHEBI:59789"/>
    </ligand>
</feature>
<dbReference type="SMART" id="SM00729">
    <property type="entry name" value="Elp3"/>
    <property type="match status" value="1"/>
</dbReference>
<evidence type="ECO:0000313" key="15">
    <source>
        <dbReference type="Proteomes" id="UP000197361"/>
    </source>
</evidence>
<evidence type="ECO:0000256" key="12">
    <source>
        <dbReference type="HAMAP-Rule" id="MF_01225"/>
    </source>
</evidence>
<feature type="binding site" evidence="12">
    <location>
        <position position="64"/>
    </location>
    <ligand>
        <name>[4Fe-4S] cluster</name>
        <dbReference type="ChEBI" id="CHEBI:49883"/>
        <label>1</label>
        <note>4Fe-4S-S-AdoMet</note>
    </ligand>
</feature>
<keyword evidence="15" id="KW-1185">Reference proteome</keyword>
<dbReference type="GO" id="GO:0006777">
    <property type="term" value="P:Mo-molybdopterin cofactor biosynthetic process"/>
    <property type="evidence" value="ECO:0007669"/>
    <property type="project" value="UniProtKB-UniRule"/>
</dbReference>
<dbReference type="NCBIfam" id="TIGR02666">
    <property type="entry name" value="moaA"/>
    <property type="match status" value="1"/>
</dbReference>
<dbReference type="EC" id="4.1.99.22" evidence="1 12"/>
<proteinExistence type="inferred from homology"/>
<dbReference type="GO" id="GO:0005525">
    <property type="term" value="F:GTP binding"/>
    <property type="evidence" value="ECO:0007669"/>
    <property type="project" value="UniProtKB-UniRule"/>
</dbReference>
<dbReference type="EMBL" id="NISK01000001">
    <property type="protein sequence ID" value="OWQ99753.1"/>
    <property type="molecule type" value="Genomic_DNA"/>
</dbReference>
<organism evidence="14 15">
    <name type="scientific">Sphingopyxis bauzanensis</name>
    <dbReference type="NCBI Taxonomy" id="651663"/>
    <lineage>
        <taxon>Bacteria</taxon>
        <taxon>Pseudomonadati</taxon>
        <taxon>Pseudomonadota</taxon>
        <taxon>Alphaproteobacteria</taxon>
        <taxon>Sphingomonadales</taxon>
        <taxon>Sphingomonadaceae</taxon>
        <taxon>Sphingopyxis</taxon>
    </lineage>
</organism>
<reference evidence="14 15" key="1">
    <citation type="journal article" date="2010" name="Int. J. Syst. Evol. Microbiol.">
        <title>Sphingopyxis bauzanensis sp. nov., a psychrophilic bacterium isolated from soil.</title>
        <authorList>
            <person name="Zhang D.C."/>
            <person name="Liu H.C."/>
            <person name="Xin Y.H."/>
            <person name="Zhou Y.G."/>
            <person name="Schinner F."/>
            <person name="Margesin R."/>
        </authorList>
    </citation>
    <scope>NUCLEOTIDE SEQUENCE [LARGE SCALE GENOMIC DNA]</scope>
    <source>
        <strain evidence="14 15">DSM 22271</strain>
    </source>
</reference>
<dbReference type="PROSITE" id="PS01305">
    <property type="entry name" value="MOAA_NIFB_PQQE"/>
    <property type="match status" value="1"/>
</dbReference>
<evidence type="ECO:0000256" key="5">
    <source>
        <dbReference type="ARBA" id="ARBA00022741"/>
    </source>
</evidence>
<protein>
    <recommendedName>
        <fullName evidence="1 12">GTP 3',8-cyclase</fullName>
        <ecNumber evidence="1 12">4.1.99.22</ecNumber>
    </recommendedName>
    <alternativeName>
        <fullName evidence="12">Molybdenum cofactor biosynthesis protein A</fullName>
    </alternativeName>
</protein>
<feature type="domain" description="Radical SAM core" evidence="13">
    <location>
        <begin position="48"/>
        <end position="272"/>
    </location>
</feature>
<keyword evidence="9 12" id="KW-0501">Molybdenum cofactor biosynthesis</keyword>
<dbReference type="GO" id="GO:1904047">
    <property type="term" value="F:S-adenosyl-L-methionine binding"/>
    <property type="evidence" value="ECO:0007669"/>
    <property type="project" value="UniProtKB-UniRule"/>
</dbReference>
<feature type="binding site" evidence="12">
    <location>
        <position position="296"/>
    </location>
    <ligand>
        <name>[4Fe-4S] cluster</name>
        <dbReference type="ChEBI" id="CHEBI:49883"/>
        <label>2</label>
        <note>4Fe-4S-substrate</note>
    </ligand>
</feature>
<dbReference type="PANTHER" id="PTHR22960:SF0">
    <property type="entry name" value="MOLYBDENUM COFACTOR BIOSYNTHESIS PROTEIN 1"/>
    <property type="match status" value="1"/>
</dbReference>
<feature type="binding site" evidence="12">
    <location>
        <position position="233"/>
    </location>
    <ligand>
        <name>S-adenosyl-L-methionine</name>
        <dbReference type="ChEBI" id="CHEBI:59789"/>
    </ligand>
</feature>
<dbReference type="GO" id="GO:0046872">
    <property type="term" value="F:metal ion binding"/>
    <property type="evidence" value="ECO:0007669"/>
    <property type="project" value="UniProtKB-KW"/>
</dbReference>
<comment type="catalytic activity">
    <reaction evidence="11 12">
        <text>GTP + AH2 + S-adenosyl-L-methionine = (8S)-3',8-cyclo-7,8-dihydroguanosine 5'-triphosphate + 5'-deoxyadenosine + L-methionine + A + H(+)</text>
        <dbReference type="Rhea" id="RHEA:49576"/>
        <dbReference type="ChEBI" id="CHEBI:13193"/>
        <dbReference type="ChEBI" id="CHEBI:15378"/>
        <dbReference type="ChEBI" id="CHEBI:17319"/>
        <dbReference type="ChEBI" id="CHEBI:17499"/>
        <dbReference type="ChEBI" id="CHEBI:37565"/>
        <dbReference type="ChEBI" id="CHEBI:57844"/>
        <dbReference type="ChEBI" id="CHEBI:59789"/>
        <dbReference type="ChEBI" id="CHEBI:131766"/>
        <dbReference type="EC" id="4.1.99.22"/>
    </reaction>
</comment>
<evidence type="ECO:0000256" key="7">
    <source>
        <dbReference type="ARBA" id="ARBA00023014"/>
    </source>
</evidence>
<dbReference type="InterPro" id="IPR007197">
    <property type="entry name" value="rSAM"/>
</dbReference>
<dbReference type="SFLD" id="SFLDG01067">
    <property type="entry name" value="SPASM/twitch_domain_containing"/>
    <property type="match status" value="1"/>
</dbReference>
<evidence type="ECO:0000259" key="13">
    <source>
        <dbReference type="PROSITE" id="PS51918"/>
    </source>
</evidence>
<dbReference type="HAMAP" id="MF_01225_B">
    <property type="entry name" value="MoaA_B"/>
    <property type="match status" value="1"/>
</dbReference>
<keyword evidence="5 12" id="KW-0547">Nucleotide-binding</keyword>
<evidence type="ECO:0000256" key="1">
    <source>
        <dbReference type="ARBA" id="ARBA00012167"/>
    </source>
</evidence>